<accession>A0A8S5QK59</accession>
<evidence type="ECO:0000313" key="1">
    <source>
        <dbReference type="EMBL" id="DAE19456.1"/>
    </source>
</evidence>
<proteinExistence type="predicted"/>
<dbReference type="EMBL" id="BK015675">
    <property type="protein sequence ID" value="DAE19456.1"/>
    <property type="molecule type" value="Genomic_DNA"/>
</dbReference>
<reference evidence="1" key="1">
    <citation type="journal article" date="2021" name="Proc. Natl. Acad. Sci. U.S.A.">
        <title>A Catalog of Tens of Thousands of Viruses from Human Metagenomes Reveals Hidden Associations with Chronic Diseases.</title>
        <authorList>
            <person name="Tisza M.J."/>
            <person name="Buck C.B."/>
        </authorList>
    </citation>
    <scope>NUCLEOTIDE SEQUENCE</scope>
    <source>
        <strain evidence="1">CtyDR6</strain>
    </source>
</reference>
<sequence length="43" mass="4876">MDNETIKAIEAILKRGNDAEIRRKGDGYIVLEVKKTIKYLTPA</sequence>
<organism evidence="1">
    <name type="scientific">Podoviridae sp. ctyDR6</name>
    <dbReference type="NCBI Taxonomy" id="2825288"/>
    <lineage>
        <taxon>Viruses</taxon>
        <taxon>Duplodnaviria</taxon>
        <taxon>Heunggongvirae</taxon>
        <taxon>Uroviricota</taxon>
        <taxon>Caudoviricetes</taxon>
    </lineage>
</organism>
<protein>
    <submittedName>
        <fullName evidence="1">Uncharacterized protein</fullName>
    </submittedName>
</protein>
<name>A0A8S5QK59_9CAUD</name>